<proteinExistence type="predicted"/>
<organism evidence="2 4">
    <name type="scientific">Aerococcus sanguinicola</name>
    <dbReference type="NCBI Taxonomy" id="119206"/>
    <lineage>
        <taxon>Bacteria</taxon>
        <taxon>Bacillati</taxon>
        <taxon>Bacillota</taxon>
        <taxon>Bacilli</taxon>
        <taxon>Lactobacillales</taxon>
        <taxon>Aerococcaceae</taxon>
        <taxon>Aerococcus</taxon>
    </lineage>
</organism>
<dbReference type="PROSITE" id="PS50965">
    <property type="entry name" value="NERD"/>
    <property type="match status" value="1"/>
</dbReference>
<reference evidence="2 4" key="1">
    <citation type="journal article" date="2016" name="Genome Announc.">
        <title>Complete Genome Sequences of Aerococcus christensenii CCUG 28831T, Aerococcus sanguinicola CCUG 43001T, Aerococcus urinae CCUG 36881T, Aerococcus urinaeequi CCUG 28094T, Aerococcus urinaehominis CCUG 42038 BT, and Aerococcus viridans CCUG 4311T.</title>
        <authorList>
            <person name="Carkaci D."/>
            <person name="Dargis R."/>
            <person name="Nielsen X.C."/>
            <person name="Skovgaard O."/>
            <person name="Fuursted K."/>
            <person name="Christensen J.J."/>
        </authorList>
    </citation>
    <scope>NUCLEOTIDE SEQUENCE [LARGE SCALE GENOMIC DNA]</scope>
    <source>
        <strain evidence="2 4">CCUG43001</strain>
    </source>
</reference>
<dbReference type="GeneID" id="92903802"/>
<dbReference type="EMBL" id="CP014160">
    <property type="protein sequence ID" value="AMB94503.1"/>
    <property type="molecule type" value="Genomic_DNA"/>
</dbReference>
<keyword evidence="4" id="KW-1185">Reference proteome</keyword>
<dbReference type="RefSeq" id="WP_067975325.1">
    <property type="nucleotide sequence ID" value="NZ_CAJHKM010000002.1"/>
</dbReference>
<gene>
    <name evidence="2" type="ORF">AWM72_06950</name>
    <name evidence="3" type="ORF">CYJ28_02805</name>
</gene>
<reference evidence="4" key="2">
    <citation type="submission" date="2016-01" db="EMBL/GenBank/DDBJ databases">
        <title>Six Aerococcus type strain genome sequencing and assembly using PacBio and Illumina Hiseq.</title>
        <authorList>
            <person name="Carkaci D."/>
            <person name="Dargis R."/>
            <person name="Nielsen X.C."/>
            <person name="Skovgaard O."/>
            <person name="Fuursted K."/>
            <person name="Christensen J.J."/>
        </authorList>
    </citation>
    <scope>NUCLEOTIDE SEQUENCE [LARGE SCALE GENOMIC DNA]</scope>
    <source>
        <strain evidence="4">CCUG43001</strain>
    </source>
</reference>
<sequence length="326" mass="39050">MQMTHELLSLEILNHRQCLDADQAERLHALRLGYWGEWEFQRILKKYLTGDFYLLTDCYFGEANPTQVDAILVCPSGYYLFDVKNYRSPVRYEAGTFYHNDKRWRHNIFIQLERMVDRFNQDLDGHGRPQGKQGYLVFINERHQVTVDESWSHGVLRRNDIWEFLRDLAQAPARYKTDQLLGLVQGKLRPNPYEKCQATTDHWARMQGGIYCWRCRARLGNIYNRRRISCNNCGFIENSESLVHRHLCELSVLLYDQPLSLSLAREFLGKQCSDRSLYRIFNKNFNRVKRNSYHNPFKQDPDISHKIVWPIDLERDYYWIHQKFLT</sequence>
<feature type="domain" description="NERD" evidence="1">
    <location>
        <begin position="32"/>
        <end position="146"/>
    </location>
</feature>
<evidence type="ECO:0000313" key="2">
    <source>
        <dbReference type="EMBL" id="AMB94503.1"/>
    </source>
</evidence>
<dbReference type="Proteomes" id="UP000069912">
    <property type="component" value="Chromosome"/>
</dbReference>
<dbReference type="KEGG" id="asan:AWM72_06950"/>
<dbReference type="EMBL" id="PKGY01000001">
    <property type="protein sequence ID" value="PKZ23501.1"/>
    <property type="molecule type" value="Genomic_DNA"/>
</dbReference>
<dbReference type="Proteomes" id="UP000234239">
    <property type="component" value="Unassembled WGS sequence"/>
</dbReference>
<dbReference type="Pfam" id="PF08378">
    <property type="entry name" value="NERD"/>
    <property type="match status" value="1"/>
</dbReference>
<accession>A0A0X8FBX5</accession>
<evidence type="ECO:0000313" key="3">
    <source>
        <dbReference type="EMBL" id="PKZ23501.1"/>
    </source>
</evidence>
<dbReference type="OrthoDB" id="2136091at2"/>
<name>A0A0X8FBX5_9LACT</name>
<evidence type="ECO:0000313" key="5">
    <source>
        <dbReference type="Proteomes" id="UP000234239"/>
    </source>
</evidence>
<evidence type="ECO:0000259" key="1">
    <source>
        <dbReference type="PROSITE" id="PS50965"/>
    </source>
</evidence>
<dbReference type="InterPro" id="IPR011528">
    <property type="entry name" value="NERD"/>
</dbReference>
<reference evidence="3 5" key="3">
    <citation type="submission" date="2017-12" db="EMBL/GenBank/DDBJ databases">
        <title>Phylogenetic diversity of female urinary microbiome.</title>
        <authorList>
            <person name="Thomas-White K."/>
            <person name="Wolfe A.J."/>
        </authorList>
    </citation>
    <scope>NUCLEOTIDE SEQUENCE [LARGE SCALE GENOMIC DNA]</scope>
    <source>
        <strain evidence="3 5">UMB0139</strain>
    </source>
</reference>
<evidence type="ECO:0000313" key="4">
    <source>
        <dbReference type="Proteomes" id="UP000069912"/>
    </source>
</evidence>
<protein>
    <submittedName>
        <fullName evidence="3">NERD domain-containing protein</fullName>
    </submittedName>
</protein>
<dbReference type="AlphaFoldDB" id="A0A0X8FBX5"/>